<dbReference type="Proteomes" id="UP000739538">
    <property type="component" value="Unassembled WGS sequence"/>
</dbReference>
<evidence type="ECO:0008006" key="3">
    <source>
        <dbReference type="Google" id="ProtNLM"/>
    </source>
</evidence>
<dbReference type="EMBL" id="JAGQHS010000255">
    <property type="protein sequence ID" value="MCA9759053.1"/>
    <property type="molecule type" value="Genomic_DNA"/>
</dbReference>
<evidence type="ECO:0000313" key="1">
    <source>
        <dbReference type="EMBL" id="MCA9759053.1"/>
    </source>
</evidence>
<reference evidence="1" key="1">
    <citation type="submission" date="2020-04" db="EMBL/GenBank/DDBJ databases">
        <authorList>
            <person name="Zhang T."/>
        </authorList>
    </citation>
    <scope>NUCLEOTIDE SEQUENCE</scope>
    <source>
        <strain evidence="1">HKST-UBA02</strain>
    </source>
</reference>
<reference evidence="1" key="2">
    <citation type="journal article" date="2021" name="Microbiome">
        <title>Successional dynamics and alternative stable states in a saline activated sludge microbial community over 9 years.</title>
        <authorList>
            <person name="Wang Y."/>
            <person name="Ye J."/>
            <person name="Ju F."/>
            <person name="Liu L."/>
            <person name="Boyd J.A."/>
            <person name="Deng Y."/>
            <person name="Parks D.H."/>
            <person name="Jiang X."/>
            <person name="Yin X."/>
            <person name="Woodcroft B.J."/>
            <person name="Tyson G.W."/>
            <person name="Hugenholtz P."/>
            <person name="Polz M.F."/>
            <person name="Zhang T."/>
        </authorList>
    </citation>
    <scope>NUCLEOTIDE SEQUENCE</scope>
    <source>
        <strain evidence="1">HKST-UBA02</strain>
    </source>
</reference>
<organism evidence="1 2">
    <name type="scientific">Eiseniibacteriota bacterium</name>
    <dbReference type="NCBI Taxonomy" id="2212470"/>
    <lineage>
        <taxon>Bacteria</taxon>
        <taxon>Candidatus Eiseniibacteriota</taxon>
    </lineage>
</organism>
<sequence length="199" mass="22324">MTSDEHPNWYELLAAVGTGDGATPALRRARLHAESCPECGQEWVRVERLLSLLAERHDLPRPSRAAMERAFRSVREHLAPRSIDGLRRVWALRIDPIVRPVLRGPATATDAPSRWLYETPEHRIAITTTFRDRRTILRGQVVPLSGGLPEPRLLHYPGAETPVPIDSYGEFVLDPLPDGLQDLEVQLGDSIVQLTLPLE</sequence>
<proteinExistence type="predicted"/>
<protein>
    <recommendedName>
        <fullName evidence="3">Zinc-finger domain-containing protein</fullName>
    </recommendedName>
</protein>
<dbReference type="AlphaFoldDB" id="A0A956SI24"/>
<name>A0A956SI24_UNCEI</name>
<gene>
    <name evidence="1" type="ORF">KDA27_24890</name>
</gene>
<evidence type="ECO:0000313" key="2">
    <source>
        <dbReference type="Proteomes" id="UP000739538"/>
    </source>
</evidence>
<comment type="caution">
    <text evidence="1">The sequence shown here is derived from an EMBL/GenBank/DDBJ whole genome shotgun (WGS) entry which is preliminary data.</text>
</comment>
<accession>A0A956SI24</accession>